<accession>A0AAD5Y424</accession>
<gene>
    <name evidence="2" type="ORF">HK099_007833</name>
</gene>
<evidence type="ECO:0000313" key="3">
    <source>
        <dbReference type="Proteomes" id="UP001211065"/>
    </source>
</evidence>
<evidence type="ECO:0000313" key="2">
    <source>
        <dbReference type="EMBL" id="KAJ3227964.1"/>
    </source>
</evidence>
<evidence type="ECO:0000256" key="1">
    <source>
        <dbReference type="SAM" id="Coils"/>
    </source>
</evidence>
<name>A0AAD5Y424_9FUNG</name>
<sequence length="277" mass="32958">MIICSPNQFSTNYLFISQIKRLEKHEILKEYFYLNKKHLIKFVQVVGLIVEAEEKTNFILYNIDDGSCTIRIVQWLRQSEVTSRKFEYLKLGSLILDDPNQEFMHWLKAIDISQNDYCKNGSEFFLTEELEKEIIEVNENKKEEITNQFVDLNREDSNFSKVEFEKKVNSYLSANDVDPEQLKDLFEYYFKNGIIYQKEVDDEKELDEYSLITVTLKKDIFKLIELESGISFDQLLVKLKFQRKYFHLSKSTLRECLQCLINGSDIIEVNKNAYKVY</sequence>
<proteinExistence type="predicted"/>
<feature type="coiled-coil region" evidence="1">
    <location>
        <begin position="127"/>
        <end position="155"/>
    </location>
</feature>
<dbReference type="InterPro" id="IPR012340">
    <property type="entry name" value="NA-bd_OB-fold"/>
</dbReference>
<protein>
    <recommendedName>
        <fullName evidence="4">OB domain-containing protein</fullName>
    </recommendedName>
</protein>
<dbReference type="AlphaFoldDB" id="A0AAD5Y424"/>
<evidence type="ECO:0008006" key="4">
    <source>
        <dbReference type="Google" id="ProtNLM"/>
    </source>
</evidence>
<dbReference type="Gene3D" id="2.40.50.140">
    <property type="entry name" value="Nucleic acid-binding proteins"/>
    <property type="match status" value="1"/>
</dbReference>
<dbReference type="EMBL" id="JADGJW010000008">
    <property type="protein sequence ID" value="KAJ3227964.1"/>
    <property type="molecule type" value="Genomic_DNA"/>
</dbReference>
<keyword evidence="3" id="KW-1185">Reference proteome</keyword>
<keyword evidence="1" id="KW-0175">Coiled coil</keyword>
<comment type="caution">
    <text evidence="2">The sequence shown here is derived from an EMBL/GenBank/DDBJ whole genome shotgun (WGS) entry which is preliminary data.</text>
</comment>
<dbReference type="Proteomes" id="UP001211065">
    <property type="component" value="Unassembled WGS sequence"/>
</dbReference>
<organism evidence="2 3">
    <name type="scientific">Clydaea vesicula</name>
    <dbReference type="NCBI Taxonomy" id="447962"/>
    <lineage>
        <taxon>Eukaryota</taxon>
        <taxon>Fungi</taxon>
        <taxon>Fungi incertae sedis</taxon>
        <taxon>Chytridiomycota</taxon>
        <taxon>Chytridiomycota incertae sedis</taxon>
        <taxon>Chytridiomycetes</taxon>
        <taxon>Lobulomycetales</taxon>
        <taxon>Lobulomycetaceae</taxon>
        <taxon>Clydaea</taxon>
    </lineage>
</organism>
<dbReference type="SUPFAM" id="SSF50249">
    <property type="entry name" value="Nucleic acid-binding proteins"/>
    <property type="match status" value="1"/>
</dbReference>
<reference evidence="2" key="1">
    <citation type="submission" date="2020-05" db="EMBL/GenBank/DDBJ databases">
        <title>Phylogenomic resolution of chytrid fungi.</title>
        <authorList>
            <person name="Stajich J.E."/>
            <person name="Amses K."/>
            <person name="Simmons R."/>
            <person name="Seto K."/>
            <person name="Myers J."/>
            <person name="Bonds A."/>
            <person name="Quandt C.A."/>
            <person name="Barry K."/>
            <person name="Liu P."/>
            <person name="Grigoriev I."/>
            <person name="Longcore J.E."/>
            <person name="James T.Y."/>
        </authorList>
    </citation>
    <scope>NUCLEOTIDE SEQUENCE</scope>
    <source>
        <strain evidence="2">JEL0476</strain>
    </source>
</reference>